<dbReference type="GO" id="GO:0015288">
    <property type="term" value="F:porin activity"/>
    <property type="evidence" value="ECO:0007669"/>
    <property type="project" value="TreeGrafter"/>
</dbReference>
<keyword evidence="8" id="KW-0175">Coiled coil</keyword>
<organism evidence="9">
    <name type="scientific">Prosthecochloris aestuarii</name>
    <dbReference type="NCBI Taxonomy" id="1102"/>
    <lineage>
        <taxon>Bacteria</taxon>
        <taxon>Pseudomonadati</taxon>
        <taxon>Chlorobiota</taxon>
        <taxon>Chlorobiia</taxon>
        <taxon>Chlorobiales</taxon>
        <taxon>Chlorobiaceae</taxon>
        <taxon>Prosthecochloris</taxon>
    </lineage>
</organism>
<keyword evidence="5" id="KW-0812">Transmembrane</keyword>
<sequence length="447" mass="49562">MCSGRRRLPMPEKIKWIAYLFTILFVPLCMPWPAAGSDMPLTLEQAFVLALEQNPDIRIARGEEQIARNRVNIGNAGLLPNVDLVGSVTYQDNETVSGASSSEALTTTAVKVQASYTFFDGFGNLYTFRKLKSSGQLGSLQARNTIEHTLVDVSSAYYRLAEAAEQLEVAREAFSISRERLKRARLRSEYGQANSLDVLSAEVDAQADSVAVLEAGLAYQNGRRALALLLDMPSATTFSIDPGMDVAATLSREAVLEGARSSFAEYRIAHEQLRQADLDLAIAASDFYPTLGMQVNYGYSQTDTGLMVDLDDPAEGFSAVVTMTMPLFNGFKTSIARQNAKISRQNSQIRLEQAELQLEKLVDDTWDAYQNSLAVLDFRQRNLETAELNFQRTREQYVLGQVTTTAFREAQLNLITARQEIASARYNARLLEIELQRIGGFLVTDAE</sequence>
<accession>A0A831SP22</accession>
<protein>
    <submittedName>
        <fullName evidence="9">TolC family protein</fullName>
    </submittedName>
</protein>
<dbReference type="GO" id="GO:1990281">
    <property type="term" value="C:efflux pump complex"/>
    <property type="evidence" value="ECO:0007669"/>
    <property type="project" value="TreeGrafter"/>
</dbReference>
<feature type="coiled-coil region" evidence="8">
    <location>
        <begin position="337"/>
        <end position="396"/>
    </location>
</feature>
<comment type="similarity">
    <text evidence="2">Belongs to the outer membrane factor (OMF) (TC 1.B.17) family.</text>
</comment>
<dbReference type="PANTHER" id="PTHR30026:SF20">
    <property type="entry name" value="OUTER MEMBRANE PROTEIN TOLC"/>
    <property type="match status" value="1"/>
</dbReference>
<evidence type="ECO:0000313" key="9">
    <source>
        <dbReference type="EMBL" id="HED31146.1"/>
    </source>
</evidence>
<evidence type="ECO:0000256" key="3">
    <source>
        <dbReference type="ARBA" id="ARBA00022448"/>
    </source>
</evidence>
<evidence type="ECO:0000256" key="4">
    <source>
        <dbReference type="ARBA" id="ARBA00022452"/>
    </source>
</evidence>
<comment type="caution">
    <text evidence="9">The sequence shown here is derived from an EMBL/GenBank/DDBJ whole genome shotgun (WGS) entry which is preliminary data.</text>
</comment>
<keyword evidence="7" id="KW-0998">Cell outer membrane</keyword>
<proteinExistence type="inferred from homology"/>
<dbReference type="InterPro" id="IPR003423">
    <property type="entry name" value="OMP_efflux"/>
</dbReference>
<dbReference type="EMBL" id="DSBW01000127">
    <property type="protein sequence ID" value="HED31146.1"/>
    <property type="molecule type" value="Genomic_DNA"/>
</dbReference>
<dbReference type="PANTHER" id="PTHR30026">
    <property type="entry name" value="OUTER MEMBRANE PROTEIN TOLC"/>
    <property type="match status" value="1"/>
</dbReference>
<reference evidence="9" key="1">
    <citation type="journal article" date="2020" name="mSystems">
        <title>Genome- and Community-Level Interaction Insights into Carbon Utilization and Element Cycling Functions of Hydrothermarchaeota in Hydrothermal Sediment.</title>
        <authorList>
            <person name="Zhou Z."/>
            <person name="Liu Y."/>
            <person name="Xu W."/>
            <person name="Pan J."/>
            <person name="Luo Z.H."/>
            <person name="Li M."/>
        </authorList>
    </citation>
    <scope>NUCLEOTIDE SEQUENCE [LARGE SCALE GENOMIC DNA]</scope>
    <source>
        <strain evidence="9">SpSt-1181</strain>
    </source>
</reference>
<keyword evidence="4" id="KW-1134">Transmembrane beta strand</keyword>
<keyword evidence="3" id="KW-0813">Transport</keyword>
<dbReference type="GO" id="GO:0009279">
    <property type="term" value="C:cell outer membrane"/>
    <property type="evidence" value="ECO:0007669"/>
    <property type="project" value="UniProtKB-SubCell"/>
</dbReference>
<evidence type="ECO:0000256" key="6">
    <source>
        <dbReference type="ARBA" id="ARBA00023136"/>
    </source>
</evidence>
<dbReference type="Gene3D" id="1.20.1600.10">
    <property type="entry name" value="Outer membrane efflux proteins (OEP)"/>
    <property type="match status" value="1"/>
</dbReference>
<keyword evidence="6" id="KW-0472">Membrane</keyword>
<comment type="subcellular location">
    <subcellularLocation>
        <location evidence="1">Cell outer membrane</location>
    </subcellularLocation>
</comment>
<dbReference type="GO" id="GO:0015562">
    <property type="term" value="F:efflux transmembrane transporter activity"/>
    <property type="evidence" value="ECO:0007669"/>
    <property type="project" value="InterPro"/>
</dbReference>
<evidence type="ECO:0000256" key="5">
    <source>
        <dbReference type="ARBA" id="ARBA00022692"/>
    </source>
</evidence>
<dbReference type="SUPFAM" id="SSF56954">
    <property type="entry name" value="Outer membrane efflux proteins (OEP)"/>
    <property type="match status" value="1"/>
</dbReference>
<evidence type="ECO:0000256" key="2">
    <source>
        <dbReference type="ARBA" id="ARBA00007613"/>
    </source>
</evidence>
<evidence type="ECO:0000256" key="7">
    <source>
        <dbReference type="ARBA" id="ARBA00023237"/>
    </source>
</evidence>
<name>A0A831SP22_PROAE</name>
<dbReference type="Proteomes" id="UP000886335">
    <property type="component" value="Unassembled WGS sequence"/>
</dbReference>
<evidence type="ECO:0000256" key="8">
    <source>
        <dbReference type="SAM" id="Coils"/>
    </source>
</evidence>
<dbReference type="InterPro" id="IPR051906">
    <property type="entry name" value="TolC-like"/>
</dbReference>
<dbReference type="AlphaFoldDB" id="A0A831SP22"/>
<evidence type="ECO:0000256" key="1">
    <source>
        <dbReference type="ARBA" id="ARBA00004442"/>
    </source>
</evidence>
<dbReference type="Pfam" id="PF02321">
    <property type="entry name" value="OEP"/>
    <property type="match status" value="2"/>
</dbReference>
<gene>
    <name evidence="9" type="ORF">ENN50_05605</name>
</gene>